<dbReference type="EMBL" id="LJOD01000006">
    <property type="protein sequence ID" value="KPE51201.1"/>
    <property type="molecule type" value="Genomic_DNA"/>
</dbReference>
<reference evidence="2" key="2">
    <citation type="submission" date="2015-09" db="EMBL/GenBank/DDBJ databases">
        <title>Draft genome sequence of a multidrug-resistant Chryseobacterium indologenes isolate from Malaysia.</title>
        <authorList>
            <person name="Yu C.Y."/>
            <person name="Ang G.Y."/>
            <person name="Chan K.-G."/>
        </authorList>
    </citation>
    <scope>NUCLEOTIDE SEQUENCE [LARGE SCALE GENOMIC DNA]</scope>
    <source>
        <strain evidence="2">CI_885</strain>
    </source>
</reference>
<evidence type="ECO:0008006" key="3">
    <source>
        <dbReference type="Google" id="ProtNLM"/>
    </source>
</evidence>
<evidence type="ECO:0000313" key="1">
    <source>
        <dbReference type="EMBL" id="KPE51201.1"/>
    </source>
</evidence>
<protein>
    <recommendedName>
        <fullName evidence="3">C1q domain-containing protein</fullName>
    </recommendedName>
</protein>
<evidence type="ECO:0000313" key="2">
    <source>
        <dbReference type="Proteomes" id="UP000037953"/>
    </source>
</evidence>
<gene>
    <name evidence="1" type="ORF">AOB46_11070</name>
</gene>
<dbReference type="Proteomes" id="UP000037953">
    <property type="component" value="Unassembled WGS sequence"/>
</dbReference>
<name>A0A0N0IW95_CHRID</name>
<sequence length="252" mass="27067">MKKTHLIFLFLLVSIVRLNAQRGNMGIGTSSPHPSALLHIESSDKGVMLPVVSLLSTKDITTIANPKTGFVVYNQNISGTGDATVSKGIYAYNGQVWEKMLTRSEINTEISKVPFIKAVFAAGNTTTSPVFTAGSINNLTFNSLYRDSPAGAQGPVSAYTGYAVKETGKYSITYNAGIMAANANMGYIIFTILKNGVVINTYAVERQFQFGGISGTVSADLAIGDIITFQIRGINVNYQTTHTNVSISKIFK</sequence>
<reference evidence="1 2" key="1">
    <citation type="journal article" date="2015" name="Genom Data">
        <title>Draft genome sequence of a multidrug-resistant Chryseobacterium indologenes isolate from Malaysia.</title>
        <authorList>
            <person name="Yu C.Y."/>
            <person name="Ang G.Y."/>
            <person name="Cheng H.J."/>
            <person name="Cheong Y.M."/>
            <person name="Yin W.F."/>
            <person name="Chan K.G."/>
        </authorList>
    </citation>
    <scope>NUCLEOTIDE SEQUENCE [LARGE SCALE GENOMIC DNA]</scope>
    <source>
        <strain evidence="1 2">CI_885</strain>
    </source>
</reference>
<accession>A0A0N0IW95</accession>
<comment type="caution">
    <text evidence="1">The sequence shown here is derived from an EMBL/GenBank/DDBJ whole genome shotgun (WGS) entry which is preliminary data.</text>
</comment>
<dbReference type="PATRIC" id="fig|253.9.peg.4042"/>
<dbReference type="RefSeq" id="WP_062699254.1">
    <property type="nucleotide sequence ID" value="NZ_LJOD01000006.1"/>
</dbReference>
<proteinExistence type="predicted"/>
<dbReference type="AlphaFoldDB" id="A0A0N0IW95"/>
<dbReference type="OrthoDB" id="933310at2"/>
<organism evidence="1 2">
    <name type="scientific">Chryseobacterium indologenes</name>
    <name type="common">Flavobacterium indologenes</name>
    <dbReference type="NCBI Taxonomy" id="253"/>
    <lineage>
        <taxon>Bacteria</taxon>
        <taxon>Pseudomonadati</taxon>
        <taxon>Bacteroidota</taxon>
        <taxon>Flavobacteriia</taxon>
        <taxon>Flavobacteriales</taxon>
        <taxon>Weeksellaceae</taxon>
        <taxon>Chryseobacterium group</taxon>
        <taxon>Chryseobacterium</taxon>
    </lineage>
</organism>